<name>G0NHK6_CAEBE</name>
<dbReference type="SUPFAM" id="SSF53300">
    <property type="entry name" value="vWA-like"/>
    <property type="match status" value="1"/>
</dbReference>
<dbReference type="EMBL" id="GL379885">
    <property type="protein sequence ID" value="EGT60497.1"/>
    <property type="molecule type" value="Genomic_DNA"/>
</dbReference>
<gene>
    <name evidence="3" type="primary">Cbn-clec-218</name>
    <name evidence="3" type="ORF">CAEBREN_03757</name>
</gene>
<feature type="chain" id="PRO_5003404928" evidence="1">
    <location>
        <begin position="20"/>
        <end position="226"/>
    </location>
</feature>
<dbReference type="eggNOG" id="ENOG502TGZK">
    <property type="taxonomic scope" value="Eukaryota"/>
</dbReference>
<dbReference type="OMA" id="TENECKC"/>
<accession>G0NHK6</accession>
<keyword evidence="4" id="KW-1185">Reference proteome</keyword>
<dbReference type="InterPro" id="IPR002035">
    <property type="entry name" value="VWF_A"/>
</dbReference>
<evidence type="ECO:0000313" key="3">
    <source>
        <dbReference type="EMBL" id="EGT60497.1"/>
    </source>
</evidence>
<dbReference type="PANTHER" id="PTHR31024">
    <property type="entry name" value="C-TYPE LECTIN"/>
    <property type="match status" value="1"/>
</dbReference>
<dbReference type="InParanoid" id="G0NHK6"/>
<dbReference type="PANTHER" id="PTHR31024:SF9">
    <property type="entry name" value="C-TYPE LECTIN DOMAIN-CONTAINING PROTEIN"/>
    <property type="match status" value="1"/>
</dbReference>
<dbReference type="OrthoDB" id="5784549at2759"/>
<dbReference type="HOGENOM" id="CLU_1225737_0_0_1"/>
<feature type="domain" description="VWFA" evidence="2">
    <location>
        <begin position="35"/>
        <end position="220"/>
    </location>
</feature>
<evidence type="ECO:0000256" key="1">
    <source>
        <dbReference type="SAM" id="SignalP"/>
    </source>
</evidence>
<proteinExistence type="predicted"/>
<dbReference type="Proteomes" id="UP000008068">
    <property type="component" value="Unassembled WGS sequence"/>
</dbReference>
<dbReference type="InterPro" id="IPR036465">
    <property type="entry name" value="vWFA_dom_sf"/>
</dbReference>
<dbReference type="SMART" id="SM00327">
    <property type="entry name" value="VWA"/>
    <property type="match status" value="1"/>
</dbReference>
<dbReference type="FunCoup" id="G0NHK6">
    <property type="interactions" value="14"/>
</dbReference>
<dbReference type="GO" id="GO:0050830">
    <property type="term" value="P:defense response to Gram-positive bacterium"/>
    <property type="evidence" value="ECO:0007669"/>
    <property type="project" value="EnsemblMetazoa"/>
</dbReference>
<evidence type="ECO:0000259" key="2">
    <source>
        <dbReference type="PROSITE" id="PS50234"/>
    </source>
</evidence>
<sequence>MRFILFTTCLFLVPSWASCQTENECKCILNNLWLDVYLLIDDSTKMGSAGLFEVAANVNSVFGYSQIRVGSNYPDKKGTRVSVITYNKIAAIRANLSDFNSADQLTSMVYSMKPSDSDDSNLQSGLKLVETMMSYKDQNAPKNNTKTVVVVYAGDYYDYDKPTIAQLGDQLKANGVTIITVADISRNDRLQIENLKALASNGDGFSINDDYVSEEVQQAMCRGNEH</sequence>
<dbReference type="Gene3D" id="3.40.50.410">
    <property type="entry name" value="von Willebrand factor, type A domain"/>
    <property type="match status" value="1"/>
</dbReference>
<dbReference type="GO" id="GO:0045087">
    <property type="term" value="P:innate immune response"/>
    <property type="evidence" value="ECO:0007669"/>
    <property type="project" value="TreeGrafter"/>
</dbReference>
<dbReference type="PROSITE" id="PS51257">
    <property type="entry name" value="PROKAR_LIPOPROTEIN"/>
    <property type="match status" value="1"/>
</dbReference>
<dbReference type="Pfam" id="PF00092">
    <property type="entry name" value="VWA"/>
    <property type="match status" value="1"/>
</dbReference>
<evidence type="ECO:0000313" key="4">
    <source>
        <dbReference type="Proteomes" id="UP000008068"/>
    </source>
</evidence>
<protein>
    <submittedName>
        <fullName evidence="3">CBN-CLEC-218 protein</fullName>
    </submittedName>
</protein>
<keyword evidence="1" id="KW-0732">Signal</keyword>
<feature type="signal peptide" evidence="1">
    <location>
        <begin position="1"/>
        <end position="19"/>
    </location>
</feature>
<dbReference type="STRING" id="135651.G0NHK6"/>
<dbReference type="AlphaFoldDB" id="G0NHK6"/>
<reference evidence="4" key="1">
    <citation type="submission" date="2011-07" db="EMBL/GenBank/DDBJ databases">
        <authorList>
            <consortium name="Caenorhabditis brenneri Sequencing and Analysis Consortium"/>
            <person name="Wilson R.K."/>
        </authorList>
    </citation>
    <scope>NUCLEOTIDE SEQUENCE [LARGE SCALE GENOMIC DNA]</scope>
    <source>
        <strain evidence="4">PB2801</strain>
    </source>
</reference>
<dbReference type="PROSITE" id="PS50234">
    <property type="entry name" value="VWFA"/>
    <property type="match status" value="1"/>
</dbReference>
<organism evidence="4">
    <name type="scientific">Caenorhabditis brenneri</name>
    <name type="common">Nematode worm</name>
    <dbReference type="NCBI Taxonomy" id="135651"/>
    <lineage>
        <taxon>Eukaryota</taxon>
        <taxon>Metazoa</taxon>
        <taxon>Ecdysozoa</taxon>
        <taxon>Nematoda</taxon>
        <taxon>Chromadorea</taxon>
        <taxon>Rhabditida</taxon>
        <taxon>Rhabditina</taxon>
        <taxon>Rhabditomorpha</taxon>
        <taxon>Rhabditoidea</taxon>
        <taxon>Rhabditidae</taxon>
        <taxon>Peloderinae</taxon>
        <taxon>Caenorhabditis</taxon>
    </lineage>
</organism>